<proteinExistence type="predicted"/>
<feature type="region of interest" description="Disordered" evidence="1">
    <location>
        <begin position="44"/>
        <end position="66"/>
    </location>
</feature>
<reference evidence="2 3" key="1">
    <citation type="submission" date="2022-10" db="EMBL/GenBank/DDBJ databases">
        <title>Luteolibacter flavescens strain MCCC 1K03193, whole genome shotgun sequencing project.</title>
        <authorList>
            <person name="Zhao G."/>
            <person name="Shen L."/>
        </authorList>
    </citation>
    <scope>NUCLEOTIDE SEQUENCE [LARGE SCALE GENOMIC DNA]</scope>
    <source>
        <strain evidence="2 3">MCCC 1K03193</strain>
    </source>
</reference>
<name>A0ABT3FJP9_9BACT</name>
<organism evidence="2 3">
    <name type="scientific">Luteolibacter flavescens</name>
    <dbReference type="NCBI Taxonomy" id="1859460"/>
    <lineage>
        <taxon>Bacteria</taxon>
        <taxon>Pseudomonadati</taxon>
        <taxon>Verrucomicrobiota</taxon>
        <taxon>Verrucomicrobiia</taxon>
        <taxon>Verrucomicrobiales</taxon>
        <taxon>Verrucomicrobiaceae</taxon>
        <taxon>Luteolibacter</taxon>
    </lineage>
</organism>
<protein>
    <recommendedName>
        <fullName evidence="4">HEAT repeat domain-containing protein</fullName>
    </recommendedName>
</protein>
<dbReference type="RefSeq" id="WP_264499719.1">
    <property type="nucleotide sequence ID" value="NZ_JAPDDS010000001.1"/>
</dbReference>
<gene>
    <name evidence="2" type="ORF">OKA04_03405</name>
</gene>
<sequence length="411" mass="45124">MKPKIISLVGVVALGALAWIVVQQREITRLRSESSDLEARLAAPLGNRPAAQKGSGSSGDQGEPLSGSGIDWEEALMLAKGERGHADNAIFHRQIEALSPDQLMAAIDELEASDIPERLKMELAQRFLPRLVKVSPQIALERFGKYADSINMSTLLARAMESWTKEDSGAALAWLDGMVASNPLYANALSRISPGRIALETAVLRVMLPDKAELLVERISAMPEEEAARLFKNLRWEGSKDVEPLAIAELVRQTLPQEERDDVLRHKAGLLASGGLEKAAEFFDQIDAKPDELRACMEAVVEHRMKAPASAPDLESEMKAMRDWVAVRDVERADLLTGFGFGNALYGRDLDFDEVAPVVMIFHNSAGNDEVLHGFLKNGGCCHGARSLELAGKISDPEIREEVTRHIRSHR</sequence>
<comment type="caution">
    <text evidence="2">The sequence shown here is derived from an EMBL/GenBank/DDBJ whole genome shotgun (WGS) entry which is preliminary data.</text>
</comment>
<evidence type="ECO:0000313" key="2">
    <source>
        <dbReference type="EMBL" id="MCW1883760.1"/>
    </source>
</evidence>
<evidence type="ECO:0008006" key="4">
    <source>
        <dbReference type="Google" id="ProtNLM"/>
    </source>
</evidence>
<dbReference type="EMBL" id="JAPDDS010000001">
    <property type="protein sequence ID" value="MCW1883760.1"/>
    <property type="molecule type" value="Genomic_DNA"/>
</dbReference>
<dbReference type="Proteomes" id="UP001207930">
    <property type="component" value="Unassembled WGS sequence"/>
</dbReference>
<evidence type="ECO:0000256" key="1">
    <source>
        <dbReference type="SAM" id="MobiDB-lite"/>
    </source>
</evidence>
<evidence type="ECO:0000313" key="3">
    <source>
        <dbReference type="Proteomes" id="UP001207930"/>
    </source>
</evidence>
<keyword evidence="3" id="KW-1185">Reference proteome</keyword>
<accession>A0ABT3FJP9</accession>